<dbReference type="EMBL" id="CP027059">
    <property type="protein sequence ID" value="UQZ84119.1"/>
    <property type="molecule type" value="Genomic_DNA"/>
</dbReference>
<dbReference type="Gene3D" id="3.40.50.880">
    <property type="match status" value="1"/>
</dbReference>
<evidence type="ECO:0000313" key="4">
    <source>
        <dbReference type="Proteomes" id="UP001057134"/>
    </source>
</evidence>
<dbReference type="PANTHER" id="PTHR12969:SF7">
    <property type="entry name" value="INTRAFLAGELLAR TRANSPORT PROTEIN 52 HOMOLOG"/>
    <property type="match status" value="1"/>
</dbReference>
<protein>
    <recommendedName>
        <fullName evidence="5">DNA-binding protein</fullName>
    </recommendedName>
</protein>
<dbReference type="InterPro" id="IPR029062">
    <property type="entry name" value="Class_I_gatase-like"/>
</dbReference>
<evidence type="ECO:0000313" key="3">
    <source>
        <dbReference type="EMBL" id="UQZ84119.1"/>
    </source>
</evidence>
<evidence type="ECO:0000256" key="2">
    <source>
        <dbReference type="SAM" id="SignalP"/>
    </source>
</evidence>
<gene>
    <name evidence="3" type="ORF">SK3146_03352</name>
</gene>
<dbReference type="Proteomes" id="UP001057134">
    <property type="component" value="Chromosome"/>
</dbReference>
<dbReference type="InterPro" id="IPR039975">
    <property type="entry name" value="IFT52"/>
</dbReference>
<proteinExistence type="predicted"/>
<evidence type="ECO:0000256" key="1">
    <source>
        <dbReference type="SAM" id="MobiDB-lite"/>
    </source>
</evidence>
<keyword evidence="2" id="KW-0732">Signal</keyword>
<reference evidence="3" key="2">
    <citation type="journal article" date="2021" name="J Anim Sci Technol">
        <title>Complete genome sequence of Paenibacillus konkukensis sp. nov. SK3146 as a potential probiotic strain.</title>
        <authorList>
            <person name="Jung H.I."/>
            <person name="Park S."/>
            <person name="Niu K.M."/>
            <person name="Lee S.W."/>
            <person name="Kothari D."/>
            <person name="Yi K.J."/>
            <person name="Kim S.K."/>
        </authorList>
    </citation>
    <scope>NUCLEOTIDE SEQUENCE</scope>
    <source>
        <strain evidence="3">SK3146</strain>
    </source>
</reference>
<evidence type="ECO:0008006" key="5">
    <source>
        <dbReference type="Google" id="ProtNLM"/>
    </source>
</evidence>
<keyword evidence="4" id="KW-1185">Reference proteome</keyword>
<accession>A0ABY4RRT9</accession>
<feature type="region of interest" description="Disordered" evidence="1">
    <location>
        <begin position="362"/>
        <end position="385"/>
    </location>
</feature>
<name>A0ABY4RRT9_9BACL</name>
<dbReference type="PANTHER" id="PTHR12969">
    <property type="entry name" value="NGD5/OSM-6/IFT52"/>
    <property type="match status" value="1"/>
</dbReference>
<sequence>MKTWRQLMRRTLPAVMAGVVALNIAALPSVWAEGANDPAPYIQPTGTPNGKKVLFDNTHGQTAGAADWVIDGGFSDFADAIAKEGYYVQELRKTTPITYEDLKDYAVLVIGEANIPYKVSEQAAMTEYVQKGGSIFFIADHYNADRNVNRWDASEVMNGYRRGAWNDPAKGMNADERMSTAMQGVVSSEWLSQNFGVKFRYNALGDIEATNTDIVSPVQSFGITSGVSQVEMHAGGTLLITDPLKAKGIVFMPQTTVKWANAVDKGVYAGGGAAEGPFVAISKAGLGKAAFIGDSSPVEDATPKYMREDTGKAKTTYDGFKEGDDGVLLVNIINWLAKSESYKNLGQVQQLQLDPVTPIVTTGPENEIPQQSVEPQPEPWSAPAAGYKWYDPSTFAPGSYGYTP</sequence>
<organism evidence="3 4">
    <name type="scientific">Paenibacillus konkukensis</name>
    <dbReference type="NCBI Taxonomy" id="2020716"/>
    <lineage>
        <taxon>Bacteria</taxon>
        <taxon>Bacillati</taxon>
        <taxon>Bacillota</taxon>
        <taxon>Bacilli</taxon>
        <taxon>Bacillales</taxon>
        <taxon>Paenibacillaceae</taxon>
        <taxon>Paenibacillus</taxon>
    </lineage>
</organism>
<feature type="compositionally biased region" description="Polar residues" evidence="1">
    <location>
        <begin position="362"/>
        <end position="374"/>
    </location>
</feature>
<dbReference type="SUPFAM" id="SSF52317">
    <property type="entry name" value="Class I glutamine amidotransferase-like"/>
    <property type="match status" value="1"/>
</dbReference>
<feature type="signal peptide" evidence="2">
    <location>
        <begin position="1"/>
        <end position="32"/>
    </location>
</feature>
<reference evidence="3" key="1">
    <citation type="submission" date="2018-02" db="EMBL/GenBank/DDBJ databases">
        <authorList>
            <person name="Kim S.-K."/>
            <person name="Jung H.-I."/>
            <person name="Lee S.-W."/>
        </authorList>
    </citation>
    <scope>NUCLEOTIDE SEQUENCE</scope>
    <source>
        <strain evidence="3">SK3146</strain>
    </source>
</reference>
<feature type="chain" id="PRO_5046171837" description="DNA-binding protein" evidence="2">
    <location>
        <begin position="33"/>
        <end position="404"/>
    </location>
</feature>